<accession>A0A8H6NT70</accession>
<dbReference type="EMBL" id="WIGO01000001">
    <property type="protein sequence ID" value="KAF6842137.1"/>
    <property type="molecule type" value="Genomic_DNA"/>
</dbReference>
<organism evidence="2 3">
    <name type="scientific">Colletotrichum plurivorum</name>
    <dbReference type="NCBI Taxonomy" id="2175906"/>
    <lineage>
        <taxon>Eukaryota</taxon>
        <taxon>Fungi</taxon>
        <taxon>Dikarya</taxon>
        <taxon>Ascomycota</taxon>
        <taxon>Pezizomycotina</taxon>
        <taxon>Sordariomycetes</taxon>
        <taxon>Hypocreomycetidae</taxon>
        <taxon>Glomerellales</taxon>
        <taxon>Glomerellaceae</taxon>
        <taxon>Colletotrichum</taxon>
        <taxon>Colletotrichum orchidearum species complex</taxon>
    </lineage>
</organism>
<evidence type="ECO:0000313" key="2">
    <source>
        <dbReference type="EMBL" id="KAF6842137.1"/>
    </source>
</evidence>
<gene>
    <name evidence="2" type="ORF">CPLU01_00230</name>
</gene>
<feature type="region of interest" description="Disordered" evidence="1">
    <location>
        <begin position="41"/>
        <end position="135"/>
    </location>
</feature>
<feature type="compositionally biased region" description="Polar residues" evidence="1">
    <location>
        <begin position="44"/>
        <end position="59"/>
    </location>
</feature>
<keyword evidence="3" id="KW-1185">Reference proteome</keyword>
<proteinExistence type="predicted"/>
<dbReference type="Proteomes" id="UP000654918">
    <property type="component" value="Unassembled WGS sequence"/>
</dbReference>
<comment type="caution">
    <text evidence="2">The sequence shown here is derived from an EMBL/GenBank/DDBJ whole genome shotgun (WGS) entry which is preliminary data.</text>
</comment>
<dbReference type="AlphaFoldDB" id="A0A8H6NT70"/>
<reference evidence="2" key="1">
    <citation type="journal article" date="2020" name="Phytopathology">
        <title>Genome Sequence Resources of Colletotrichum truncatum, C. plurivorum, C. musicola, and C. sojae: Four Species Pathogenic to Soybean (Glycine max).</title>
        <authorList>
            <person name="Rogerio F."/>
            <person name="Boufleur T.R."/>
            <person name="Ciampi-Guillardi M."/>
            <person name="Sukno S.A."/>
            <person name="Thon M.R."/>
            <person name="Massola Junior N.S."/>
            <person name="Baroncelli R."/>
        </authorList>
    </citation>
    <scope>NUCLEOTIDE SEQUENCE</scope>
    <source>
        <strain evidence="2">LFN00145</strain>
    </source>
</reference>
<evidence type="ECO:0000256" key="1">
    <source>
        <dbReference type="SAM" id="MobiDB-lite"/>
    </source>
</evidence>
<feature type="compositionally biased region" description="Basic and acidic residues" evidence="1">
    <location>
        <begin position="121"/>
        <end position="135"/>
    </location>
</feature>
<name>A0A8H6NT70_9PEZI</name>
<sequence length="135" mass="14634">MGAEPVSDILRLRRSSSYALSFETERSTQRMSFKTALRLIVPDASSNTPADSWDGSSTPKPAMGDSYFGKHTQTASPRSTPQPMFMSAASPRSAPQPMPVSAAPKRSAADNLLAFTAAGREYNREPPRPPKEGFE</sequence>
<feature type="compositionally biased region" description="Polar residues" evidence="1">
    <location>
        <begin position="71"/>
        <end position="82"/>
    </location>
</feature>
<protein>
    <submittedName>
        <fullName evidence="2">Uncharacterized protein</fullName>
    </submittedName>
</protein>
<evidence type="ECO:0000313" key="3">
    <source>
        <dbReference type="Proteomes" id="UP000654918"/>
    </source>
</evidence>